<protein>
    <recommendedName>
        <fullName evidence="8">Reverse transcriptase domain-containing protein</fullName>
    </recommendedName>
</protein>
<dbReference type="Gene3D" id="1.10.340.70">
    <property type="match status" value="1"/>
</dbReference>
<accession>A0AAP0F2W7</accession>
<dbReference type="InterPro" id="IPR043128">
    <property type="entry name" value="Rev_trsase/Diguanyl_cyclase"/>
</dbReference>
<evidence type="ECO:0000313" key="10">
    <source>
        <dbReference type="Proteomes" id="UP001419268"/>
    </source>
</evidence>
<feature type="domain" description="Reverse transcriptase" evidence="8">
    <location>
        <begin position="17"/>
        <end position="196"/>
    </location>
</feature>
<dbReference type="GO" id="GO:0003964">
    <property type="term" value="F:RNA-directed DNA polymerase activity"/>
    <property type="evidence" value="ECO:0007669"/>
    <property type="project" value="UniProtKB-KW"/>
</dbReference>
<dbReference type="CDD" id="cd09274">
    <property type="entry name" value="RNase_HI_RT_Ty3"/>
    <property type="match status" value="1"/>
</dbReference>
<evidence type="ECO:0000313" key="9">
    <source>
        <dbReference type="EMBL" id="KAK9104301.1"/>
    </source>
</evidence>
<evidence type="ECO:0000256" key="6">
    <source>
        <dbReference type="ARBA" id="ARBA00022801"/>
    </source>
</evidence>
<dbReference type="FunFam" id="3.30.70.270:FF:000020">
    <property type="entry name" value="Transposon Tf2-6 polyprotein-like Protein"/>
    <property type="match status" value="1"/>
</dbReference>
<comment type="caution">
    <text evidence="9">The sequence shown here is derived from an EMBL/GenBank/DDBJ whole genome shotgun (WGS) entry which is preliminary data.</text>
</comment>
<sequence length="594" mass="69307">MAPKELEELRTQLNELGEKGFITPSMSPWGAPVLFVKKKDGSLRLCIDYRQLNKMTIRNKYPLPRIDDLFDQLRGAKFFSKIDLRSGYHQLRIREEDRYKTAFSTRYGHYQFTVMPFGLTNAPAIFMDLMHRVLKPYLDRFVIVFIDDILIYSKTREDHKQHLRETLQTLREHRLFAKFSKCEFWLAEVKFLGHVVGAAGIAVDPSKIQTITDWPTPSSVSEIRSFLGLAGYYRRFVKDFSKIASPMTRLTQKDVAYEWTEKCEAAFAQLKRSLTTAPVLVLPEAGLGFLVYTDACYTGLGCVLMQGSGVVAYASRQLKVHEKNYPTHDLELAAVVFALKTWRYLLYGEKFTLFTDHKSLTYLFTQKELNMRQRRWLEYLKDYDFSLEYHPGKANVVADALSRRPSRDTEVVTCHMMHEYGLLEAATIVCQTEVPIETQVMICAQMRLQTVSTQRVSEGQRNDQSYSRFSELVRSAECTDWAETTDQCLRYRGRLWIPEVPELRDEILQESHRSRFTVHPGRTKMYHDMRRHFWWPGMKADVSRFIRNCGICQQVKAEHRRPGGLLLYRFLFPDGNGKTSLWILSRITEDREET</sequence>
<evidence type="ECO:0000256" key="4">
    <source>
        <dbReference type="ARBA" id="ARBA00022722"/>
    </source>
</evidence>
<keyword evidence="4" id="KW-0540">Nuclease</keyword>
<gene>
    <name evidence="9" type="ORF">Scep_021145</name>
</gene>
<dbReference type="EMBL" id="JBBNAG010000009">
    <property type="protein sequence ID" value="KAK9104301.1"/>
    <property type="molecule type" value="Genomic_DNA"/>
</dbReference>
<proteinExistence type="predicted"/>
<keyword evidence="3" id="KW-0548">Nucleotidyltransferase</keyword>
<keyword evidence="2" id="KW-0808">Transferase</keyword>
<dbReference type="CDD" id="cd01647">
    <property type="entry name" value="RT_LTR"/>
    <property type="match status" value="1"/>
</dbReference>
<keyword evidence="7" id="KW-0695">RNA-directed DNA polymerase</keyword>
<dbReference type="InterPro" id="IPR043502">
    <property type="entry name" value="DNA/RNA_pol_sf"/>
</dbReference>
<keyword evidence="5" id="KW-0255">Endonuclease</keyword>
<reference evidence="9 10" key="1">
    <citation type="submission" date="2024-01" db="EMBL/GenBank/DDBJ databases">
        <title>Genome assemblies of Stephania.</title>
        <authorList>
            <person name="Yang L."/>
        </authorList>
    </citation>
    <scope>NUCLEOTIDE SEQUENCE [LARGE SCALE GENOMIC DNA]</scope>
    <source>
        <strain evidence="9">JXDWG</strain>
        <tissue evidence="9">Leaf</tissue>
    </source>
</reference>
<dbReference type="PROSITE" id="PS50878">
    <property type="entry name" value="RT_POL"/>
    <property type="match status" value="1"/>
</dbReference>
<keyword evidence="10" id="KW-1185">Reference proteome</keyword>
<dbReference type="InterPro" id="IPR000477">
    <property type="entry name" value="RT_dom"/>
</dbReference>
<evidence type="ECO:0000256" key="3">
    <source>
        <dbReference type="ARBA" id="ARBA00022695"/>
    </source>
</evidence>
<dbReference type="Pfam" id="PF00078">
    <property type="entry name" value="RVT_1"/>
    <property type="match status" value="1"/>
</dbReference>
<dbReference type="Pfam" id="PF17917">
    <property type="entry name" value="RT_RNaseH"/>
    <property type="match status" value="1"/>
</dbReference>
<dbReference type="FunFam" id="3.10.10.10:FF:000007">
    <property type="entry name" value="Retrovirus-related Pol polyprotein from transposon 17.6-like Protein"/>
    <property type="match status" value="1"/>
</dbReference>
<dbReference type="PANTHER" id="PTHR37984">
    <property type="entry name" value="PROTEIN CBG26694"/>
    <property type="match status" value="1"/>
</dbReference>
<evidence type="ECO:0000256" key="5">
    <source>
        <dbReference type="ARBA" id="ARBA00022759"/>
    </source>
</evidence>
<dbReference type="Pfam" id="PF17921">
    <property type="entry name" value="Integrase_H2C2"/>
    <property type="match status" value="1"/>
</dbReference>
<keyword evidence="1" id="KW-0645">Protease</keyword>
<dbReference type="InterPro" id="IPR041588">
    <property type="entry name" value="Integrase_H2C2"/>
</dbReference>
<organism evidence="9 10">
    <name type="scientific">Stephania cephalantha</name>
    <dbReference type="NCBI Taxonomy" id="152367"/>
    <lineage>
        <taxon>Eukaryota</taxon>
        <taxon>Viridiplantae</taxon>
        <taxon>Streptophyta</taxon>
        <taxon>Embryophyta</taxon>
        <taxon>Tracheophyta</taxon>
        <taxon>Spermatophyta</taxon>
        <taxon>Magnoliopsida</taxon>
        <taxon>Ranunculales</taxon>
        <taxon>Menispermaceae</taxon>
        <taxon>Menispermoideae</taxon>
        <taxon>Cissampelideae</taxon>
        <taxon>Stephania</taxon>
    </lineage>
</organism>
<evidence type="ECO:0000256" key="2">
    <source>
        <dbReference type="ARBA" id="ARBA00022679"/>
    </source>
</evidence>
<dbReference type="FunFam" id="1.10.340.70:FF:000001">
    <property type="entry name" value="Retrovirus-related Pol polyprotein from transposon gypsy-like Protein"/>
    <property type="match status" value="1"/>
</dbReference>
<evidence type="ECO:0000256" key="7">
    <source>
        <dbReference type="ARBA" id="ARBA00022918"/>
    </source>
</evidence>
<dbReference type="SUPFAM" id="SSF56672">
    <property type="entry name" value="DNA/RNA polymerases"/>
    <property type="match status" value="1"/>
</dbReference>
<evidence type="ECO:0000256" key="1">
    <source>
        <dbReference type="ARBA" id="ARBA00022670"/>
    </source>
</evidence>
<dbReference type="Proteomes" id="UP001419268">
    <property type="component" value="Unassembled WGS sequence"/>
</dbReference>
<dbReference type="PANTHER" id="PTHR37984:SF5">
    <property type="entry name" value="PROTEIN NYNRIN-LIKE"/>
    <property type="match status" value="1"/>
</dbReference>
<dbReference type="AlphaFoldDB" id="A0AAP0F2W7"/>
<dbReference type="Gene3D" id="3.10.20.370">
    <property type="match status" value="1"/>
</dbReference>
<dbReference type="Gene3D" id="3.30.70.270">
    <property type="match status" value="2"/>
</dbReference>
<evidence type="ECO:0000259" key="8">
    <source>
        <dbReference type="PROSITE" id="PS50878"/>
    </source>
</evidence>
<dbReference type="GO" id="GO:0008233">
    <property type="term" value="F:peptidase activity"/>
    <property type="evidence" value="ECO:0007669"/>
    <property type="project" value="UniProtKB-KW"/>
</dbReference>
<name>A0AAP0F2W7_9MAGN</name>
<dbReference type="InterPro" id="IPR041373">
    <property type="entry name" value="RT_RNaseH"/>
</dbReference>
<dbReference type="InterPro" id="IPR050951">
    <property type="entry name" value="Retrovirus_Pol_polyprotein"/>
</dbReference>
<dbReference type="GO" id="GO:0006508">
    <property type="term" value="P:proteolysis"/>
    <property type="evidence" value="ECO:0007669"/>
    <property type="project" value="UniProtKB-KW"/>
</dbReference>
<keyword evidence="6" id="KW-0378">Hydrolase</keyword>
<dbReference type="Gene3D" id="3.10.10.10">
    <property type="entry name" value="HIV Type 1 Reverse Transcriptase, subunit A, domain 1"/>
    <property type="match status" value="1"/>
</dbReference>
<dbReference type="GO" id="GO:0004519">
    <property type="term" value="F:endonuclease activity"/>
    <property type="evidence" value="ECO:0007669"/>
    <property type="project" value="UniProtKB-KW"/>
</dbReference>